<feature type="chain" id="PRO_5045440526" evidence="1">
    <location>
        <begin position="20"/>
        <end position="262"/>
    </location>
</feature>
<dbReference type="RefSeq" id="WP_085053316.1">
    <property type="nucleotide sequence ID" value="NZ_LNQR01000103.1"/>
</dbReference>
<evidence type="ECO:0000313" key="4">
    <source>
        <dbReference type="Proteomes" id="UP000060487"/>
    </source>
</evidence>
<keyword evidence="4" id="KW-1185">Reference proteome</keyword>
<comment type="caution">
    <text evidence="3">The sequence shown here is derived from an EMBL/GenBank/DDBJ whole genome shotgun (WGS) entry which is preliminary data.</text>
</comment>
<reference evidence="3 4" key="1">
    <citation type="submission" date="2015-11" db="EMBL/GenBank/DDBJ databases">
        <authorList>
            <person name="Lin W."/>
        </authorList>
    </citation>
    <scope>NUCLEOTIDE SEQUENCE [LARGE SCALE GENOMIC DNA]</scope>
    <source>
        <strain evidence="3 4">HCH-1</strain>
    </source>
</reference>
<gene>
    <name evidence="3" type="ORF">ASN18_2695</name>
</gene>
<evidence type="ECO:0000256" key="1">
    <source>
        <dbReference type="SAM" id="SignalP"/>
    </source>
</evidence>
<dbReference type="InterPro" id="IPR033399">
    <property type="entry name" value="TP_0789-like"/>
</dbReference>
<proteinExistence type="predicted"/>
<name>A0ABR5SC97_9BACT</name>
<dbReference type="EMBL" id="LNQR01000103">
    <property type="protein sequence ID" value="KWT79598.1"/>
    <property type="molecule type" value="Genomic_DNA"/>
</dbReference>
<evidence type="ECO:0000313" key="3">
    <source>
        <dbReference type="EMBL" id="KWT79598.1"/>
    </source>
</evidence>
<sequence length="262" mass="30650">MRWIIIVLSLMVFPVTGFAQSGDEVIKKSQDAFFYPGKDFKARVMMKLIGKGGQERIRELTMLRKNYGEAGGEQKIFMYFFQPTDVKDMTFMVYKYPARDDDRWLFVPAINMVRRIAAQDKSSSFAGSDFTYEDVSGRDIQDDAHAVTKEEAFNNRDCYVIKSTPKAGDMNYDYKLSWIDKGNYLPLKEEYYNKKGELDRLYTSDEIKEVKGFPTITKRTMKNHQSGHTTEVKYLSVDYNIDIDDSLFSERYLRQPLKKWTE</sequence>
<organism evidence="3 4">
    <name type="scientific">Candidatus Magnetominusculus xianensis</name>
    <dbReference type="NCBI Taxonomy" id="1748249"/>
    <lineage>
        <taxon>Bacteria</taxon>
        <taxon>Pseudomonadati</taxon>
        <taxon>Nitrospirota</taxon>
        <taxon>Nitrospiria</taxon>
        <taxon>Nitrospirales</taxon>
        <taxon>Nitrospiraceae</taxon>
        <taxon>Candidatus Magnetominusculus</taxon>
    </lineage>
</organism>
<dbReference type="CDD" id="cd16329">
    <property type="entry name" value="LolA_like"/>
    <property type="match status" value="1"/>
</dbReference>
<feature type="domain" description="Uncharacterized protein TP-0789" evidence="2">
    <location>
        <begin position="72"/>
        <end position="255"/>
    </location>
</feature>
<dbReference type="Gene3D" id="2.50.20.10">
    <property type="entry name" value="Lipoprotein localisation LolA/LolB/LppX"/>
    <property type="match status" value="1"/>
</dbReference>
<evidence type="ECO:0000259" key="2">
    <source>
        <dbReference type="Pfam" id="PF17131"/>
    </source>
</evidence>
<dbReference type="Proteomes" id="UP000060487">
    <property type="component" value="Unassembled WGS sequence"/>
</dbReference>
<keyword evidence="1" id="KW-0732">Signal</keyword>
<accession>A0ABR5SC97</accession>
<feature type="signal peptide" evidence="1">
    <location>
        <begin position="1"/>
        <end position="19"/>
    </location>
</feature>
<dbReference type="Pfam" id="PF17131">
    <property type="entry name" value="LolA_like"/>
    <property type="match status" value="1"/>
</dbReference>
<protein>
    <submittedName>
        <fullName evidence="3">Membrane protein</fullName>
    </submittedName>
</protein>